<dbReference type="STRING" id="1544413.Clow_01426"/>
<evidence type="ECO:0000259" key="2">
    <source>
        <dbReference type="Pfam" id="PF12229"/>
    </source>
</evidence>
<dbReference type="Pfam" id="PF12229">
    <property type="entry name" value="PG_binding_4"/>
    <property type="match status" value="1"/>
</dbReference>
<sequence>MPPRAGAGERRGGKYAFPGLGGYAETVTDSRDQRGSRRGLWITLSIIFGALALVALVYAADLLLTRGNVPRGATVGGVEIGGMAKEEAAEKLETELGDVAIKPVSVHAGEMFTQFIPADSGVAPDWAATVEDAGAQSLNPITRVRGFFDTYEVDIVSRADDTAFTATLERVRGDLSREPHNGGVAIEAGRVVTDPAVNGQEINREELRKRVTSEWLNPEGIEIEAKIVEPDIRNDAVQRAAEGDAAKAVSAPVVAQGRDGVKGVIPVERMGEVVTFAPDKGALRTDVNLEAAQAMLAEGLASTERTRTNAQISFAGGSKRVTPHVDGVSIDWDKSATHLRDRIVGTQPRQFDVIYIDEPASFTTQAAEAATFDEVVGEFTTDGYSEASGKNIALVAQAVNGALVPPGETFSLNGYTGPRGKAQGYVESGIILNGHADEAVGGGISQFATTLYNASYFAGMTDVAHTPHSYYISRYPAGREATVYEGAIDLQFRNDSDHPVRIDTSVGDGSVTVKLMGVKTVNVESINGGRWAQTSPETLNLSGDKCSASSGAPGFTTSDTRIIKDLSGAEISREETTTVYDPQPIVKCS</sequence>
<name>A0A0N8W095_9CORY</name>
<evidence type="ECO:0000313" key="3">
    <source>
        <dbReference type="EMBL" id="KQB86074.1"/>
    </source>
</evidence>
<accession>A0A0N8W095</accession>
<dbReference type="InterPro" id="IPR007391">
    <property type="entry name" value="Vancomycin_resist_VanW"/>
</dbReference>
<keyword evidence="1" id="KW-0472">Membrane</keyword>
<keyword evidence="1" id="KW-1133">Transmembrane helix</keyword>
<evidence type="ECO:0000256" key="1">
    <source>
        <dbReference type="SAM" id="Phobius"/>
    </source>
</evidence>
<dbReference type="EMBL" id="LKEV01000004">
    <property type="protein sequence ID" value="KQB86074.1"/>
    <property type="molecule type" value="Genomic_DNA"/>
</dbReference>
<dbReference type="InterPro" id="IPR022029">
    <property type="entry name" value="YoaR-like_PG-bd"/>
</dbReference>
<dbReference type="Proteomes" id="UP000050488">
    <property type="component" value="Unassembled WGS sequence"/>
</dbReference>
<organism evidence="3 4">
    <name type="scientific">Corynebacterium lowii</name>
    <dbReference type="NCBI Taxonomy" id="1544413"/>
    <lineage>
        <taxon>Bacteria</taxon>
        <taxon>Bacillati</taxon>
        <taxon>Actinomycetota</taxon>
        <taxon>Actinomycetes</taxon>
        <taxon>Mycobacteriales</taxon>
        <taxon>Corynebacteriaceae</taxon>
        <taxon>Corynebacterium</taxon>
    </lineage>
</organism>
<reference evidence="3 4" key="1">
    <citation type="submission" date="2015-10" db="EMBL/GenBank/DDBJ databases">
        <title>Corynebacteirum lowii and Corynebacterium oculi species nova, derived from human clinical disease and and emended description of Corynebacterium mastiditis.</title>
        <authorList>
            <person name="Bernard K."/>
            <person name="Pacheco A.L."/>
            <person name="Mcdougall C."/>
            <person name="Burtx T."/>
            <person name="Weibe D."/>
            <person name="Tyler S."/>
            <person name="Olson A.B."/>
            <person name="Cnockaert M."/>
            <person name="Eguchi H."/>
            <person name="Kuwahara T."/>
            <person name="Nakayama-Imaohji H."/>
            <person name="Boudewijins M."/>
            <person name="Van Hoecke F."/>
            <person name="Bernier A.-M."/>
            <person name="Vandamme P."/>
        </authorList>
    </citation>
    <scope>NUCLEOTIDE SEQUENCE [LARGE SCALE GENOMIC DNA]</scope>
    <source>
        <strain evidence="3 4">NML 130206</strain>
    </source>
</reference>
<comment type="caution">
    <text evidence="3">The sequence shown here is derived from an EMBL/GenBank/DDBJ whole genome shotgun (WGS) entry which is preliminary data.</text>
</comment>
<dbReference type="AlphaFoldDB" id="A0A0N8W095"/>
<feature type="transmembrane region" description="Helical" evidence="1">
    <location>
        <begin position="40"/>
        <end position="60"/>
    </location>
</feature>
<feature type="domain" description="YoaR-like putative peptidoglycan binding" evidence="2">
    <location>
        <begin position="271"/>
        <end position="351"/>
    </location>
</feature>
<dbReference type="Pfam" id="PF04294">
    <property type="entry name" value="VanW"/>
    <property type="match status" value="1"/>
</dbReference>
<protein>
    <submittedName>
        <fullName evidence="3">Vancomycin B-type resistance protein VanW</fullName>
    </submittedName>
</protein>
<keyword evidence="4" id="KW-1185">Reference proteome</keyword>
<gene>
    <name evidence="3" type="primary">vanW</name>
    <name evidence="3" type="ORF">Clow_01426</name>
</gene>
<keyword evidence="1" id="KW-0812">Transmembrane</keyword>
<dbReference type="InterPro" id="IPR052913">
    <property type="entry name" value="Glycopeptide_resist_protein"/>
</dbReference>
<dbReference type="PANTHER" id="PTHR35788">
    <property type="entry name" value="EXPORTED PROTEIN-RELATED"/>
    <property type="match status" value="1"/>
</dbReference>
<dbReference type="PATRIC" id="fig|1544413.3.peg.1428"/>
<proteinExistence type="predicted"/>
<dbReference type="PANTHER" id="PTHR35788:SF1">
    <property type="entry name" value="EXPORTED PROTEIN"/>
    <property type="match status" value="1"/>
</dbReference>
<evidence type="ECO:0000313" key="4">
    <source>
        <dbReference type="Proteomes" id="UP000050488"/>
    </source>
</evidence>